<dbReference type="Pfam" id="PF00994">
    <property type="entry name" value="MoCF_biosynth"/>
    <property type="match status" value="1"/>
</dbReference>
<dbReference type="eggNOG" id="COG1058">
    <property type="taxonomic scope" value="Bacteria"/>
</dbReference>
<dbReference type="SMART" id="SM00852">
    <property type="entry name" value="MoCF_biosynth"/>
    <property type="match status" value="1"/>
</dbReference>
<keyword evidence="4" id="KW-1185">Reference proteome</keyword>
<dbReference type="Pfam" id="PF02464">
    <property type="entry name" value="CinA"/>
    <property type="match status" value="1"/>
</dbReference>
<accession>E6U8U2</accession>
<dbReference type="NCBIfam" id="TIGR00199">
    <property type="entry name" value="PncC_domain"/>
    <property type="match status" value="1"/>
</dbReference>
<dbReference type="InterPro" id="IPR050101">
    <property type="entry name" value="CinA"/>
</dbReference>
<dbReference type="Proteomes" id="UP000001551">
    <property type="component" value="Chromosome"/>
</dbReference>
<name>E6U8U2_ETHHY</name>
<dbReference type="RefSeq" id="WP_013485532.1">
    <property type="nucleotide sequence ID" value="NC_014828.1"/>
</dbReference>
<dbReference type="STRING" id="663278.Ethha_1642"/>
<dbReference type="CDD" id="cd00885">
    <property type="entry name" value="cinA"/>
    <property type="match status" value="1"/>
</dbReference>
<evidence type="ECO:0000313" key="4">
    <source>
        <dbReference type="Proteomes" id="UP000001551"/>
    </source>
</evidence>
<dbReference type="Gene3D" id="3.40.980.10">
    <property type="entry name" value="MoaB/Mog-like domain"/>
    <property type="match status" value="1"/>
</dbReference>
<dbReference type="NCBIfam" id="TIGR00177">
    <property type="entry name" value="molyb_syn"/>
    <property type="match status" value="1"/>
</dbReference>
<proteinExistence type="inferred from homology"/>
<dbReference type="Gene3D" id="3.90.950.20">
    <property type="entry name" value="CinA-like"/>
    <property type="match status" value="1"/>
</dbReference>
<dbReference type="SUPFAM" id="SSF142433">
    <property type="entry name" value="CinA-like"/>
    <property type="match status" value="1"/>
</dbReference>
<dbReference type="PANTHER" id="PTHR13939">
    <property type="entry name" value="NICOTINAMIDE-NUCLEOTIDE AMIDOHYDROLASE PNCC"/>
    <property type="match status" value="1"/>
</dbReference>
<dbReference type="HAMAP" id="MF_00226_B">
    <property type="entry name" value="CinA_B"/>
    <property type="match status" value="1"/>
</dbReference>
<reference evidence="3 4" key="1">
    <citation type="submission" date="2010-12" db="EMBL/GenBank/DDBJ databases">
        <title>Complete sequence of Ethanoligenens harbinense YUAN-3.</title>
        <authorList>
            <person name="Lucas S."/>
            <person name="Copeland A."/>
            <person name="Lapidus A."/>
            <person name="Cheng J.-F."/>
            <person name="Bruce D."/>
            <person name="Goodwin L."/>
            <person name="Pitluck S."/>
            <person name="Chertkov O."/>
            <person name="Misra M."/>
            <person name="Detter J.C."/>
            <person name="Han C."/>
            <person name="Tapia R."/>
            <person name="Land M."/>
            <person name="Hauser L."/>
            <person name="Jeffries C."/>
            <person name="Kyrpides N."/>
            <person name="Ivanova N."/>
            <person name="Mikhailova N."/>
            <person name="Wang A."/>
            <person name="Mouttaki H."/>
            <person name="He Z."/>
            <person name="Zhou J."/>
            <person name="Hemme C.L."/>
            <person name="Woyke T."/>
        </authorList>
    </citation>
    <scope>NUCLEOTIDE SEQUENCE [LARGE SCALE GENOMIC DNA]</scope>
    <source>
        <strain evidence="4">DSM 18485 / JCM 12961 / CGMCC 1.5033 / YUAN-3</strain>
    </source>
</reference>
<dbReference type="InterPro" id="IPR008135">
    <property type="entry name" value="Competence-induced_CinA"/>
</dbReference>
<dbReference type="Pfam" id="PF18146">
    <property type="entry name" value="CinA_KH"/>
    <property type="match status" value="1"/>
</dbReference>
<evidence type="ECO:0000256" key="1">
    <source>
        <dbReference type="HAMAP-Rule" id="MF_00226"/>
    </source>
</evidence>
<organism evidence="3 4">
    <name type="scientific">Ethanoligenens harbinense (strain DSM 18485 / JCM 12961 / CGMCC 1.5033 / YUAN-3)</name>
    <dbReference type="NCBI Taxonomy" id="663278"/>
    <lineage>
        <taxon>Bacteria</taxon>
        <taxon>Bacillati</taxon>
        <taxon>Bacillota</taxon>
        <taxon>Clostridia</taxon>
        <taxon>Eubacteriales</taxon>
        <taxon>Oscillospiraceae</taxon>
        <taxon>Ethanoligenens</taxon>
    </lineage>
</organism>
<dbReference type="PANTHER" id="PTHR13939:SF0">
    <property type="entry name" value="NMN AMIDOHYDROLASE-LIKE PROTEIN YFAY"/>
    <property type="match status" value="1"/>
</dbReference>
<evidence type="ECO:0000313" key="3">
    <source>
        <dbReference type="EMBL" id="ADU27177.1"/>
    </source>
</evidence>
<dbReference type="InterPro" id="IPR041424">
    <property type="entry name" value="CinA_KH"/>
</dbReference>
<dbReference type="InterPro" id="IPR008136">
    <property type="entry name" value="CinA_C"/>
</dbReference>
<dbReference type="AlphaFoldDB" id="E6U8U2"/>
<dbReference type="InterPro" id="IPR036425">
    <property type="entry name" value="MoaB/Mog-like_dom_sf"/>
</dbReference>
<dbReference type="KEGG" id="eha:Ethha_1642"/>
<evidence type="ECO:0000259" key="2">
    <source>
        <dbReference type="SMART" id="SM00852"/>
    </source>
</evidence>
<dbReference type="Gene3D" id="3.30.70.2860">
    <property type="match status" value="1"/>
</dbReference>
<dbReference type="HOGENOM" id="CLU_030805_9_3_9"/>
<dbReference type="NCBIfam" id="TIGR00200">
    <property type="entry name" value="cinA_nterm"/>
    <property type="match status" value="1"/>
</dbReference>
<dbReference type="InterPro" id="IPR001453">
    <property type="entry name" value="MoaB/Mog_dom"/>
</dbReference>
<dbReference type="SUPFAM" id="SSF53218">
    <property type="entry name" value="Molybdenum cofactor biosynthesis proteins"/>
    <property type="match status" value="1"/>
</dbReference>
<sequence length="436" mass="46939">MDAEILAVGTELLLGNIVNTNAQYLANELALLGINVLHQSVVGDNEARLVEALKLALSRSDIVITTGGLGPTGDDITRETIAKVLGRKLVRDEHSMEVIRDYFARSGRKMGPSNEKQAMLPEGCIVLQNDWGTAPGCVVEQDGKSVIMLPGPPREMAPLFRERVKPYLAKFSDGVIASINLREFGLPESTVQELLGDLMAGANPTLSPYAKEGEVQLRVTAKAATEDEALAICRPVAEETKKRLGNAYYGEDVDSMQQVVVQALRERQKKIALAESCTGGLTAARITEIPGSSDVFECGIVSYANRVKQALLDVRAKTLKDYGAVSEQTAVQMAEGVRVRAQADFGVGITGIAGPGGGTEEKPVGLVYVAVSDGKDCYVRRLLLGHSNSERAHIRYLSSSNALDMARRLILGLPQPEDAVRVEPPKLQVPNSFFGN</sequence>
<dbReference type="EMBL" id="CP002400">
    <property type="protein sequence ID" value="ADU27177.1"/>
    <property type="molecule type" value="Genomic_DNA"/>
</dbReference>
<dbReference type="eggNOG" id="COG1546">
    <property type="taxonomic scope" value="Bacteria"/>
</dbReference>
<dbReference type="InterPro" id="IPR036653">
    <property type="entry name" value="CinA-like_C"/>
</dbReference>
<gene>
    <name evidence="1" type="primary">cinA</name>
    <name evidence="3" type="ordered locus">Ethha_1642</name>
</gene>
<protein>
    <recommendedName>
        <fullName evidence="1">Putative competence-damage inducible protein</fullName>
    </recommendedName>
</protein>
<comment type="similarity">
    <text evidence="1">Belongs to the CinA family.</text>
</comment>
<feature type="domain" description="MoaB/Mog" evidence="2">
    <location>
        <begin position="4"/>
        <end position="170"/>
    </location>
</feature>
<dbReference type="PIRSF" id="PIRSF006728">
    <property type="entry name" value="CinA"/>
    <property type="match status" value="1"/>
</dbReference>
<dbReference type="NCBIfam" id="NF001813">
    <property type="entry name" value="PRK00549.1"/>
    <property type="match status" value="1"/>
</dbReference>